<sequence>MKAAESSVPVRTQMITDPWCHADELLVYTSMKPGSLVPVKTLEMTKCQKNSFEGFIIGASQLSGECSLLVPMNTRKAGPLVQVNIQMIAGASKHSDGDWIFIASQHSDEVKIVGVRQHSIENWIFGASKHSNEVIIID</sequence>
<name>A0AAV4TTL7_9ARAC</name>
<reference evidence="1 2" key="1">
    <citation type="submission" date="2021-06" db="EMBL/GenBank/DDBJ databases">
        <title>Caerostris darwini draft genome.</title>
        <authorList>
            <person name="Kono N."/>
            <person name="Arakawa K."/>
        </authorList>
    </citation>
    <scope>NUCLEOTIDE SEQUENCE [LARGE SCALE GENOMIC DNA]</scope>
</reference>
<dbReference type="AlphaFoldDB" id="A0AAV4TTL7"/>
<gene>
    <name evidence="1" type="ORF">CDAR_105951</name>
</gene>
<dbReference type="EMBL" id="BPLQ01010101">
    <property type="protein sequence ID" value="GIY48376.1"/>
    <property type="molecule type" value="Genomic_DNA"/>
</dbReference>
<dbReference type="Proteomes" id="UP001054837">
    <property type="component" value="Unassembled WGS sequence"/>
</dbReference>
<comment type="caution">
    <text evidence="1">The sequence shown here is derived from an EMBL/GenBank/DDBJ whole genome shotgun (WGS) entry which is preliminary data.</text>
</comment>
<proteinExistence type="predicted"/>
<evidence type="ECO:0000313" key="1">
    <source>
        <dbReference type="EMBL" id="GIY48376.1"/>
    </source>
</evidence>
<evidence type="ECO:0000313" key="2">
    <source>
        <dbReference type="Proteomes" id="UP001054837"/>
    </source>
</evidence>
<keyword evidence="2" id="KW-1185">Reference proteome</keyword>
<organism evidence="1 2">
    <name type="scientific">Caerostris darwini</name>
    <dbReference type="NCBI Taxonomy" id="1538125"/>
    <lineage>
        <taxon>Eukaryota</taxon>
        <taxon>Metazoa</taxon>
        <taxon>Ecdysozoa</taxon>
        <taxon>Arthropoda</taxon>
        <taxon>Chelicerata</taxon>
        <taxon>Arachnida</taxon>
        <taxon>Araneae</taxon>
        <taxon>Araneomorphae</taxon>
        <taxon>Entelegynae</taxon>
        <taxon>Araneoidea</taxon>
        <taxon>Araneidae</taxon>
        <taxon>Caerostris</taxon>
    </lineage>
</organism>
<protein>
    <submittedName>
        <fullName evidence="1">Uncharacterized protein</fullName>
    </submittedName>
</protein>
<accession>A0AAV4TTL7</accession>